<proteinExistence type="predicted"/>
<accession>A0AA87Z7F9</accession>
<comment type="caution">
    <text evidence="1">The sequence shown here is derived from an EMBL/GenBank/DDBJ whole genome shotgun (WGS) entry which is preliminary data.</text>
</comment>
<dbReference type="EMBL" id="BTGU01001286">
    <property type="protein sequence ID" value="GMN20443.1"/>
    <property type="molecule type" value="Genomic_DNA"/>
</dbReference>
<protein>
    <submittedName>
        <fullName evidence="1">Uncharacterized protein</fullName>
    </submittedName>
</protein>
<organism evidence="1 2">
    <name type="scientific">Ficus carica</name>
    <name type="common">Common fig</name>
    <dbReference type="NCBI Taxonomy" id="3494"/>
    <lineage>
        <taxon>Eukaryota</taxon>
        <taxon>Viridiplantae</taxon>
        <taxon>Streptophyta</taxon>
        <taxon>Embryophyta</taxon>
        <taxon>Tracheophyta</taxon>
        <taxon>Spermatophyta</taxon>
        <taxon>Magnoliopsida</taxon>
        <taxon>eudicotyledons</taxon>
        <taxon>Gunneridae</taxon>
        <taxon>Pentapetalae</taxon>
        <taxon>rosids</taxon>
        <taxon>fabids</taxon>
        <taxon>Rosales</taxon>
        <taxon>Moraceae</taxon>
        <taxon>Ficeae</taxon>
        <taxon>Ficus</taxon>
    </lineage>
</organism>
<sequence length="54" mass="5733">MVHPRKTMPVKQNPPAPDLATVIANLQRVPPVVPPVPDIQPEVQPEAPVAPVGV</sequence>
<dbReference type="Proteomes" id="UP001187192">
    <property type="component" value="Unassembled WGS sequence"/>
</dbReference>
<gene>
    <name evidence="1" type="ORF">TIFTF001_039945</name>
</gene>
<evidence type="ECO:0000313" key="2">
    <source>
        <dbReference type="Proteomes" id="UP001187192"/>
    </source>
</evidence>
<dbReference type="AlphaFoldDB" id="A0AA87Z7F9"/>
<evidence type="ECO:0000313" key="1">
    <source>
        <dbReference type="EMBL" id="GMN20443.1"/>
    </source>
</evidence>
<name>A0AA87Z7F9_FICCA</name>
<keyword evidence="2" id="KW-1185">Reference proteome</keyword>
<reference evidence="1" key="1">
    <citation type="submission" date="2023-07" db="EMBL/GenBank/DDBJ databases">
        <title>draft genome sequence of fig (Ficus carica).</title>
        <authorList>
            <person name="Takahashi T."/>
            <person name="Nishimura K."/>
        </authorList>
    </citation>
    <scope>NUCLEOTIDE SEQUENCE</scope>
</reference>